<evidence type="ECO:0000256" key="1">
    <source>
        <dbReference type="ARBA" id="ARBA00008791"/>
    </source>
</evidence>
<dbReference type="InterPro" id="IPR014729">
    <property type="entry name" value="Rossmann-like_a/b/a_fold"/>
</dbReference>
<evidence type="ECO:0000313" key="2">
    <source>
        <dbReference type="EMBL" id="ARN21161.1"/>
    </source>
</evidence>
<dbReference type="PRINTS" id="PR01438">
    <property type="entry name" value="UNVRSLSTRESS"/>
</dbReference>
<dbReference type="InterPro" id="IPR006016">
    <property type="entry name" value="UspA"/>
</dbReference>
<dbReference type="EMBL" id="CP015118">
    <property type="protein sequence ID" value="ARN21161.1"/>
    <property type="molecule type" value="Genomic_DNA"/>
</dbReference>
<dbReference type="SUPFAM" id="SSF52402">
    <property type="entry name" value="Adenine nucleotide alpha hydrolases-like"/>
    <property type="match status" value="1"/>
</dbReference>
<sequence>MYARILVPIDGSSTAQRGLEEALALAEKLGSSLYVVNVVDARLLIAEAEMAVPPKDVLDSWQLQGERLVAKASEAARAKGVAVEVAVRCEPGLRVCDVIVKEAADRRVDLIVMGTHGRQGLRRLTLGSDAELVLRESPVPVLLVRDPLKHA</sequence>
<dbReference type="PANTHER" id="PTHR46268">
    <property type="entry name" value="STRESS RESPONSE PROTEIN NHAX"/>
    <property type="match status" value="1"/>
</dbReference>
<dbReference type="Gene3D" id="3.40.50.620">
    <property type="entry name" value="HUPs"/>
    <property type="match status" value="1"/>
</dbReference>
<keyword evidence="3" id="KW-1185">Reference proteome</keyword>
<dbReference type="AlphaFoldDB" id="A0A1W6LA29"/>
<dbReference type="Pfam" id="PF00582">
    <property type="entry name" value="Usp"/>
    <property type="match status" value="1"/>
</dbReference>
<evidence type="ECO:0000313" key="3">
    <source>
        <dbReference type="Proteomes" id="UP000193427"/>
    </source>
</evidence>
<dbReference type="PANTHER" id="PTHR46268:SF6">
    <property type="entry name" value="UNIVERSAL STRESS PROTEIN UP12"/>
    <property type="match status" value="1"/>
</dbReference>
<reference evidence="2 3" key="1">
    <citation type="submission" date="2016-04" db="EMBL/GenBank/DDBJ databases">
        <title>Complete genome sequence of natural rubber-degrading, novel Gram-negative bacterium, Rhizobacter gummiphilus strain NS21.</title>
        <authorList>
            <person name="Tabata M."/>
            <person name="Kasai D."/>
            <person name="Fukuda M."/>
        </authorList>
    </citation>
    <scope>NUCLEOTIDE SEQUENCE [LARGE SCALE GENOMIC DNA]</scope>
    <source>
        <strain evidence="2 3">NS21</strain>
    </source>
</reference>
<name>A0A1W6LA29_9BURK</name>
<dbReference type="OrthoDB" id="8547832at2"/>
<gene>
    <name evidence="2" type="ORF">A4W93_15360</name>
</gene>
<dbReference type="InterPro" id="IPR006015">
    <property type="entry name" value="Universal_stress_UspA"/>
</dbReference>
<protein>
    <submittedName>
        <fullName evidence="2">Uncharacterized protein</fullName>
    </submittedName>
</protein>
<accession>A0A1W6LA29</accession>
<dbReference type="Proteomes" id="UP000193427">
    <property type="component" value="Chromosome"/>
</dbReference>
<dbReference type="STRING" id="946333.A4W93_15360"/>
<dbReference type="CDD" id="cd00293">
    <property type="entry name" value="USP-like"/>
    <property type="match status" value="1"/>
</dbReference>
<dbReference type="KEGG" id="rgu:A4W93_15360"/>
<comment type="similarity">
    <text evidence="1">Belongs to the universal stress protein A family.</text>
</comment>
<dbReference type="RefSeq" id="WP_157782167.1">
    <property type="nucleotide sequence ID" value="NZ_BSPR01000004.1"/>
</dbReference>
<organism evidence="2 3">
    <name type="scientific">Piscinibacter gummiphilus</name>
    <dbReference type="NCBI Taxonomy" id="946333"/>
    <lineage>
        <taxon>Bacteria</taxon>
        <taxon>Pseudomonadati</taxon>
        <taxon>Pseudomonadota</taxon>
        <taxon>Betaproteobacteria</taxon>
        <taxon>Burkholderiales</taxon>
        <taxon>Sphaerotilaceae</taxon>
        <taxon>Piscinibacter</taxon>
    </lineage>
</organism>
<proteinExistence type="inferred from homology"/>